<gene>
    <name evidence="2" type="ORF">BDY21DRAFT_365665</name>
</gene>
<organism evidence="2 3">
    <name type="scientific">Lineolata rhizophorae</name>
    <dbReference type="NCBI Taxonomy" id="578093"/>
    <lineage>
        <taxon>Eukaryota</taxon>
        <taxon>Fungi</taxon>
        <taxon>Dikarya</taxon>
        <taxon>Ascomycota</taxon>
        <taxon>Pezizomycotina</taxon>
        <taxon>Dothideomycetes</taxon>
        <taxon>Dothideomycetes incertae sedis</taxon>
        <taxon>Lineolatales</taxon>
        <taxon>Lineolataceae</taxon>
        <taxon>Lineolata</taxon>
    </lineage>
</organism>
<feature type="signal peptide" evidence="1">
    <location>
        <begin position="1"/>
        <end position="15"/>
    </location>
</feature>
<name>A0A6A6NTG5_9PEZI</name>
<evidence type="ECO:0000313" key="2">
    <source>
        <dbReference type="EMBL" id="KAF2455026.1"/>
    </source>
</evidence>
<evidence type="ECO:0000313" key="3">
    <source>
        <dbReference type="Proteomes" id="UP000799766"/>
    </source>
</evidence>
<protein>
    <recommendedName>
        <fullName evidence="4">Secreted protein</fullName>
    </recommendedName>
</protein>
<accession>A0A6A6NTG5</accession>
<sequence>MPLFFLFFFSFPGQGDGPARTAGSSLAHSWTRFPHVRLMGVTGDGSRGASLMPAAPIIGRCRAVLAQSLRVDVAGHHGAPSRLAAFELSPPLRTPNPGNCQMLGTAHRAAAAAAMDIPAQDRA</sequence>
<evidence type="ECO:0008006" key="4">
    <source>
        <dbReference type="Google" id="ProtNLM"/>
    </source>
</evidence>
<reference evidence="2" key="1">
    <citation type="journal article" date="2020" name="Stud. Mycol.">
        <title>101 Dothideomycetes genomes: a test case for predicting lifestyles and emergence of pathogens.</title>
        <authorList>
            <person name="Haridas S."/>
            <person name="Albert R."/>
            <person name="Binder M."/>
            <person name="Bloem J."/>
            <person name="Labutti K."/>
            <person name="Salamov A."/>
            <person name="Andreopoulos B."/>
            <person name="Baker S."/>
            <person name="Barry K."/>
            <person name="Bills G."/>
            <person name="Bluhm B."/>
            <person name="Cannon C."/>
            <person name="Castanera R."/>
            <person name="Culley D."/>
            <person name="Daum C."/>
            <person name="Ezra D."/>
            <person name="Gonzalez J."/>
            <person name="Henrissat B."/>
            <person name="Kuo A."/>
            <person name="Liang C."/>
            <person name="Lipzen A."/>
            <person name="Lutzoni F."/>
            <person name="Magnuson J."/>
            <person name="Mondo S."/>
            <person name="Nolan M."/>
            <person name="Ohm R."/>
            <person name="Pangilinan J."/>
            <person name="Park H.-J."/>
            <person name="Ramirez L."/>
            <person name="Alfaro M."/>
            <person name="Sun H."/>
            <person name="Tritt A."/>
            <person name="Yoshinaga Y."/>
            <person name="Zwiers L.-H."/>
            <person name="Turgeon B."/>
            <person name="Goodwin S."/>
            <person name="Spatafora J."/>
            <person name="Crous P."/>
            <person name="Grigoriev I."/>
        </authorList>
    </citation>
    <scope>NUCLEOTIDE SEQUENCE</scope>
    <source>
        <strain evidence="2">ATCC 16933</strain>
    </source>
</reference>
<keyword evidence="3" id="KW-1185">Reference proteome</keyword>
<keyword evidence="1" id="KW-0732">Signal</keyword>
<feature type="chain" id="PRO_5025625094" description="Secreted protein" evidence="1">
    <location>
        <begin position="16"/>
        <end position="123"/>
    </location>
</feature>
<dbReference type="Proteomes" id="UP000799766">
    <property type="component" value="Unassembled WGS sequence"/>
</dbReference>
<proteinExistence type="predicted"/>
<evidence type="ECO:0000256" key="1">
    <source>
        <dbReference type="SAM" id="SignalP"/>
    </source>
</evidence>
<dbReference type="EMBL" id="MU001688">
    <property type="protein sequence ID" value="KAF2455026.1"/>
    <property type="molecule type" value="Genomic_DNA"/>
</dbReference>
<dbReference type="AlphaFoldDB" id="A0A6A6NTG5"/>